<organism evidence="13 14">
    <name type="scientific">Anisodus tanguticus</name>
    <dbReference type="NCBI Taxonomy" id="243964"/>
    <lineage>
        <taxon>Eukaryota</taxon>
        <taxon>Viridiplantae</taxon>
        <taxon>Streptophyta</taxon>
        <taxon>Embryophyta</taxon>
        <taxon>Tracheophyta</taxon>
        <taxon>Spermatophyta</taxon>
        <taxon>Magnoliopsida</taxon>
        <taxon>eudicotyledons</taxon>
        <taxon>Gunneridae</taxon>
        <taxon>Pentapetalae</taxon>
        <taxon>asterids</taxon>
        <taxon>lamiids</taxon>
        <taxon>Solanales</taxon>
        <taxon>Solanaceae</taxon>
        <taxon>Solanoideae</taxon>
        <taxon>Hyoscyameae</taxon>
        <taxon>Anisodus</taxon>
    </lineage>
</organism>
<sequence length="406" mass="47068">MRRKIDPLVSLAFLFTIIIPIYYPYSEKKFSETVHSFVQEKPANDVNYETLVSQVSDSEHCDLFLGEWVPNPEGPYYKNMSCSNAIDLQFQNCMKFGRPDTDFFKWKWKPDACELPMFEPRQFLEIVRGKSLAFVGDSYIEHKKHNKFFHPAMFYLNHHLIGCQDCVDSNVSQLTSCLGYRKAFRTSFRDINNLKNYKGVTILRTFSPSHFEMELGTNTRTMPFRRNEKVLEDITWNFTRSNWKNLGLLKKKGGKETVFKISSSNGGGRSHGFLASPSDPDSIAPNVLEYKGTLFTFLYLLVWTVSGTKSFRKSVHLSLQFMAFFLSLIGLWAAWKFHIDKGIDNWYSLHSWLGLACLFLFGVQQQQQQNQSCFQPCYNSYTAIKCSNLSDDNIILILFTVSVHRR</sequence>
<dbReference type="Gene3D" id="1.20.120.1770">
    <property type="match status" value="1"/>
</dbReference>
<evidence type="ECO:0000256" key="2">
    <source>
        <dbReference type="ARBA" id="ARBA00007727"/>
    </source>
</evidence>
<feature type="transmembrane region" description="Helical" evidence="9">
    <location>
        <begin position="7"/>
        <end position="25"/>
    </location>
</feature>
<dbReference type="InterPro" id="IPR029962">
    <property type="entry name" value="TBL"/>
</dbReference>
<evidence type="ECO:0000313" key="14">
    <source>
        <dbReference type="Proteomes" id="UP001291623"/>
    </source>
</evidence>
<dbReference type="InterPro" id="IPR006593">
    <property type="entry name" value="Cyt_b561/ferric_Rdtase_TM"/>
</dbReference>
<keyword evidence="14" id="KW-1185">Reference proteome</keyword>
<evidence type="ECO:0000256" key="4">
    <source>
        <dbReference type="ARBA" id="ARBA00022692"/>
    </source>
</evidence>
<comment type="caution">
    <text evidence="13">The sequence shown here is derived from an EMBL/GenBank/DDBJ whole genome shotgun (WGS) entry which is preliminary data.</text>
</comment>
<dbReference type="GO" id="GO:0005794">
    <property type="term" value="C:Golgi apparatus"/>
    <property type="evidence" value="ECO:0007669"/>
    <property type="project" value="TreeGrafter"/>
</dbReference>
<dbReference type="GO" id="GO:0016413">
    <property type="term" value="F:O-acetyltransferase activity"/>
    <property type="evidence" value="ECO:0007669"/>
    <property type="project" value="InterPro"/>
</dbReference>
<gene>
    <name evidence="13" type="ORF">RND71_034168</name>
</gene>
<feature type="transmembrane region" description="Helical" evidence="9">
    <location>
        <begin position="317"/>
        <end position="335"/>
    </location>
</feature>
<comment type="subcellular location">
    <subcellularLocation>
        <location evidence="1">Membrane</location>
        <topology evidence="1">Single-pass membrane protein</topology>
    </subcellularLocation>
</comment>
<dbReference type="PANTHER" id="PTHR32285:SF184">
    <property type="entry name" value="PROTEIN TRICHOME BIREFRINGENCE-LIKE 19"/>
    <property type="match status" value="1"/>
</dbReference>
<reference evidence="13" key="1">
    <citation type="submission" date="2023-12" db="EMBL/GenBank/DDBJ databases">
        <title>Genome assembly of Anisodus tanguticus.</title>
        <authorList>
            <person name="Wang Y.-J."/>
        </authorList>
    </citation>
    <scope>NUCLEOTIDE SEQUENCE</scope>
    <source>
        <strain evidence="13">KB-2021</strain>
        <tissue evidence="13">Leaf</tissue>
    </source>
</reference>
<keyword evidence="3" id="KW-0813">Transport</keyword>
<accession>A0AAE1V3X7</accession>
<feature type="domain" description="Trichome birefringence-like C-terminal" evidence="11">
    <location>
        <begin position="146"/>
        <end position="250"/>
    </location>
</feature>
<keyword evidence="6" id="KW-0249">Electron transport</keyword>
<feature type="domain" description="Cytochrome b561" evidence="10">
    <location>
        <begin position="298"/>
        <end position="364"/>
    </location>
</feature>
<dbReference type="GO" id="GO:0016020">
    <property type="term" value="C:membrane"/>
    <property type="evidence" value="ECO:0007669"/>
    <property type="project" value="UniProtKB-SubCell"/>
</dbReference>
<comment type="similarity">
    <text evidence="2">Belongs to the PC-esterase family. TBL subfamily.</text>
</comment>
<feature type="transmembrane region" description="Helical" evidence="9">
    <location>
        <begin position="347"/>
        <end position="363"/>
    </location>
</feature>
<keyword evidence="8 9" id="KW-0472">Membrane</keyword>
<dbReference type="Proteomes" id="UP001291623">
    <property type="component" value="Unassembled WGS sequence"/>
</dbReference>
<keyword evidence="5" id="KW-0735">Signal-anchor</keyword>
<dbReference type="Pfam" id="PF14416">
    <property type="entry name" value="PMR5N"/>
    <property type="match status" value="1"/>
</dbReference>
<evidence type="ECO:0000313" key="13">
    <source>
        <dbReference type="EMBL" id="KAK4347829.1"/>
    </source>
</evidence>
<evidence type="ECO:0000256" key="7">
    <source>
        <dbReference type="ARBA" id="ARBA00022989"/>
    </source>
</evidence>
<evidence type="ECO:0000259" key="11">
    <source>
        <dbReference type="Pfam" id="PF13839"/>
    </source>
</evidence>
<evidence type="ECO:0000256" key="1">
    <source>
        <dbReference type="ARBA" id="ARBA00004167"/>
    </source>
</evidence>
<keyword evidence="7 9" id="KW-1133">Transmembrane helix</keyword>
<evidence type="ECO:0000256" key="5">
    <source>
        <dbReference type="ARBA" id="ARBA00022968"/>
    </source>
</evidence>
<feature type="domain" description="Trichome birefringence-like N-terminal" evidence="12">
    <location>
        <begin position="60"/>
        <end position="114"/>
    </location>
</feature>
<evidence type="ECO:0000256" key="9">
    <source>
        <dbReference type="SAM" id="Phobius"/>
    </source>
</evidence>
<dbReference type="Pfam" id="PF03188">
    <property type="entry name" value="Cytochrom_B561"/>
    <property type="match status" value="1"/>
</dbReference>
<evidence type="ECO:0000259" key="10">
    <source>
        <dbReference type="Pfam" id="PF03188"/>
    </source>
</evidence>
<dbReference type="InterPro" id="IPR025846">
    <property type="entry name" value="TBL_N"/>
</dbReference>
<dbReference type="AlphaFoldDB" id="A0AAE1V3X7"/>
<proteinExistence type="inferred from homology"/>
<feature type="transmembrane region" description="Helical" evidence="9">
    <location>
        <begin position="287"/>
        <end position="305"/>
    </location>
</feature>
<keyword evidence="4 9" id="KW-0812">Transmembrane</keyword>
<dbReference type="PANTHER" id="PTHR32285">
    <property type="entry name" value="PROTEIN TRICHOME BIREFRINGENCE-LIKE 9-RELATED"/>
    <property type="match status" value="1"/>
</dbReference>
<dbReference type="Pfam" id="PF13839">
    <property type="entry name" value="PC-Esterase"/>
    <property type="match status" value="1"/>
</dbReference>
<name>A0AAE1V3X7_9SOLA</name>
<protein>
    <submittedName>
        <fullName evidence="13">Uncharacterized protein</fullName>
    </submittedName>
</protein>
<evidence type="ECO:0000256" key="8">
    <source>
        <dbReference type="ARBA" id="ARBA00023136"/>
    </source>
</evidence>
<dbReference type="InterPro" id="IPR026057">
    <property type="entry name" value="TBL_C"/>
</dbReference>
<dbReference type="EMBL" id="JAVYJV010000018">
    <property type="protein sequence ID" value="KAK4347829.1"/>
    <property type="molecule type" value="Genomic_DNA"/>
</dbReference>
<evidence type="ECO:0000256" key="6">
    <source>
        <dbReference type="ARBA" id="ARBA00022982"/>
    </source>
</evidence>
<evidence type="ECO:0000256" key="3">
    <source>
        <dbReference type="ARBA" id="ARBA00022448"/>
    </source>
</evidence>
<evidence type="ECO:0000259" key="12">
    <source>
        <dbReference type="Pfam" id="PF14416"/>
    </source>
</evidence>